<dbReference type="EC" id="1.13.-.-" evidence="7"/>
<dbReference type="InterPro" id="IPR014436">
    <property type="entry name" value="Extradiol_dOase_DODA"/>
</dbReference>
<evidence type="ECO:0000259" key="6">
    <source>
        <dbReference type="Pfam" id="PF02900"/>
    </source>
</evidence>
<dbReference type="PANTHER" id="PTHR30096:SF0">
    <property type="entry name" value="4,5-DOPA DIOXYGENASE EXTRADIOL-LIKE PROTEIN"/>
    <property type="match status" value="1"/>
</dbReference>
<evidence type="ECO:0000256" key="5">
    <source>
        <dbReference type="ARBA" id="ARBA00023002"/>
    </source>
</evidence>
<evidence type="ECO:0000313" key="8">
    <source>
        <dbReference type="Proteomes" id="UP001371218"/>
    </source>
</evidence>
<gene>
    <name evidence="7" type="ORF">AACH06_22085</name>
</gene>
<dbReference type="Gene3D" id="3.40.830.10">
    <property type="entry name" value="LigB-like"/>
    <property type="match status" value="1"/>
</dbReference>
<keyword evidence="8" id="KW-1185">Reference proteome</keyword>
<comment type="similarity">
    <text evidence="2">Belongs to the DODA-type extradiol aromatic ring-opening dioxygenase family.</text>
</comment>
<evidence type="ECO:0000256" key="2">
    <source>
        <dbReference type="ARBA" id="ARBA00007581"/>
    </source>
</evidence>
<dbReference type="PIRSF" id="PIRSF006157">
    <property type="entry name" value="Doxgns_DODA"/>
    <property type="match status" value="1"/>
</dbReference>
<accession>A0ABU9BU67</accession>
<dbReference type="Proteomes" id="UP001371218">
    <property type="component" value="Unassembled WGS sequence"/>
</dbReference>
<organism evidence="7 8">
    <name type="scientific">Ideonella lacteola</name>
    <dbReference type="NCBI Taxonomy" id="2984193"/>
    <lineage>
        <taxon>Bacteria</taxon>
        <taxon>Pseudomonadati</taxon>
        <taxon>Pseudomonadota</taxon>
        <taxon>Betaproteobacteria</taxon>
        <taxon>Burkholderiales</taxon>
        <taxon>Sphaerotilaceae</taxon>
        <taxon>Ideonella</taxon>
    </lineage>
</organism>
<feature type="domain" description="Extradiol ring-cleavage dioxygenase class III enzyme subunit B" evidence="6">
    <location>
        <begin position="10"/>
        <end position="263"/>
    </location>
</feature>
<evidence type="ECO:0000313" key="7">
    <source>
        <dbReference type="EMBL" id="MEK8033520.1"/>
    </source>
</evidence>
<dbReference type="SUPFAM" id="SSF53213">
    <property type="entry name" value="LigB-like"/>
    <property type="match status" value="1"/>
</dbReference>
<evidence type="ECO:0000256" key="4">
    <source>
        <dbReference type="ARBA" id="ARBA00022833"/>
    </source>
</evidence>
<dbReference type="EMBL" id="JBBUTG010000017">
    <property type="protein sequence ID" value="MEK8033520.1"/>
    <property type="molecule type" value="Genomic_DNA"/>
</dbReference>
<dbReference type="CDD" id="cd07363">
    <property type="entry name" value="45_DOPA_Dioxygenase"/>
    <property type="match status" value="1"/>
</dbReference>
<dbReference type="PANTHER" id="PTHR30096">
    <property type="entry name" value="4,5-DOPA DIOXYGENASE EXTRADIOL-LIKE PROTEIN"/>
    <property type="match status" value="1"/>
</dbReference>
<protein>
    <submittedName>
        <fullName evidence="7">Class III extradiol ring-cleavage dioxygenase</fullName>
        <ecNumber evidence="7">1.13.-.-</ecNumber>
    </submittedName>
</protein>
<evidence type="ECO:0000256" key="1">
    <source>
        <dbReference type="ARBA" id="ARBA00001947"/>
    </source>
</evidence>
<reference evidence="7 8" key="1">
    <citation type="submission" date="2024-04" db="EMBL/GenBank/DDBJ databases">
        <title>Novel species of the genus Ideonella isolated from streams.</title>
        <authorList>
            <person name="Lu H."/>
        </authorList>
    </citation>
    <scope>NUCLEOTIDE SEQUENCE [LARGE SCALE GENOMIC DNA]</scope>
    <source>
        <strain evidence="7 8">DXS29W</strain>
    </source>
</reference>
<comment type="caution">
    <text evidence="7">The sequence shown here is derived from an EMBL/GenBank/DDBJ whole genome shotgun (WGS) entry which is preliminary data.</text>
</comment>
<comment type="cofactor">
    <cofactor evidence="1">
        <name>Zn(2+)</name>
        <dbReference type="ChEBI" id="CHEBI:29105"/>
    </cofactor>
</comment>
<keyword evidence="7" id="KW-0223">Dioxygenase</keyword>
<dbReference type="RefSeq" id="WP_341427945.1">
    <property type="nucleotide sequence ID" value="NZ_JBBUTG010000017.1"/>
</dbReference>
<evidence type="ECO:0000256" key="3">
    <source>
        <dbReference type="ARBA" id="ARBA00022723"/>
    </source>
</evidence>
<dbReference type="GO" id="GO:0051213">
    <property type="term" value="F:dioxygenase activity"/>
    <property type="evidence" value="ECO:0007669"/>
    <property type="project" value="UniProtKB-KW"/>
</dbReference>
<keyword evidence="3" id="KW-0479">Metal-binding</keyword>
<name>A0ABU9BU67_9BURK</name>
<proteinExistence type="inferred from homology"/>
<keyword evidence="5 7" id="KW-0560">Oxidoreductase</keyword>
<keyword evidence="4" id="KW-0862">Zinc</keyword>
<sequence>MDTQTLLPSLYISHGSPMTALDAGEAGTFWRRLGPAITATFGAPRAILAVSAHSLTREPVLLAAPRHEAIYDFSGFPDALYQLRYDAPGAPALAGRVAELLRAAGLPVHTEPAGGMDHGIWTPLRSMFPRADIPVLPLAWPPMWSPAQLFRLGQVLAPLAAEGVLVMGSGAITHNLRLFASGRGEVDAPEYPQSAAFRTWVEQQARSGGWPALLDYRATAPHAAYMHPTDEHWLPFYVAAGAAEANGAQARGVRLHSSVTYGHLGMDAYAFGATAPQLAAALEAEPAPA</sequence>
<dbReference type="InterPro" id="IPR004183">
    <property type="entry name" value="Xdiol_dOase_suB"/>
</dbReference>
<dbReference type="Pfam" id="PF02900">
    <property type="entry name" value="LigB"/>
    <property type="match status" value="1"/>
</dbReference>